<dbReference type="EMBL" id="JARQTW010000012">
    <property type="protein sequence ID" value="MDG2950440.1"/>
    <property type="molecule type" value="Genomic_DNA"/>
</dbReference>
<evidence type="ECO:0000256" key="1">
    <source>
        <dbReference type="SAM" id="MobiDB-lite"/>
    </source>
</evidence>
<feature type="chain" id="PRO_5043554849" description="Lipoprotein" evidence="2">
    <location>
        <begin position="20"/>
        <end position="95"/>
    </location>
</feature>
<feature type="signal peptide" evidence="2">
    <location>
        <begin position="1"/>
        <end position="19"/>
    </location>
</feature>
<dbReference type="RefSeq" id="WP_317477446.1">
    <property type="nucleotide sequence ID" value="NZ_JARQTW010000012.1"/>
</dbReference>
<evidence type="ECO:0000313" key="4">
    <source>
        <dbReference type="Proteomes" id="UP001214976"/>
    </source>
</evidence>
<name>A0AAW6QA56_9PAST</name>
<gene>
    <name evidence="3" type="ORF">P7M15_07915</name>
</gene>
<evidence type="ECO:0008006" key="5">
    <source>
        <dbReference type="Google" id="ProtNLM"/>
    </source>
</evidence>
<dbReference type="AlphaFoldDB" id="A0AAW6QA56"/>
<proteinExistence type="predicted"/>
<keyword evidence="2" id="KW-0732">Signal</keyword>
<sequence>MKKLLFLTALSVSTLSLTACIVDGGYYGDGYHERAARYDRHYDPRDRDSRRDYHGSERGPERRAAEARRRANEQVHKAERRSDREERDRRNISYR</sequence>
<accession>A0AAW6QA56</accession>
<evidence type="ECO:0000313" key="3">
    <source>
        <dbReference type="EMBL" id="MDG2950440.1"/>
    </source>
</evidence>
<protein>
    <recommendedName>
        <fullName evidence="5">Lipoprotein</fullName>
    </recommendedName>
</protein>
<dbReference type="Proteomes" id="UP001214976">
    <property type="component" value="Unassembled WGS sequence"/>
</dbReference>
<reference evidence="3" key="1">
    <citation type="submission" date="2023-03" db="EMBL/GenBank/DDBJ databases">
        <title>Classification of Bisgaard taxon 6 and taxon 10 as Exercitatus varius gen. nov., spec. nov.</title>
        <authorList>
            <person name="Christensen H."/>
        </authorList>
    </citation>
    <scope>NUCLEOTIDE SEQUENCE</scope>
    <source>
        <strain evidence="3">86116</strain>
    </source>
</reference>
<comment type="caution">
    <text evidence="3">The sequence shown here is derived from an EMBL/GenBank/DDBJ whole genome shotgun (WGS) entry which is preliminary data.</text>
</comment>
<feature type="region of interest" description="Disordered" evidence="1">
    <location>
        <begin position="25"/>
        <end position="95"/>
    </location>
</feature>
<dbReference type="PROSITE" id="PS51257">
    <property type="entry name" value="PROKAR_LIPOPROTEIN"/>
    <property type="match status" value="1"/>
</dbReference>
<feature type="compositionally biased region" description="Basic and acidic residues" evidence="1">
    <location>
        <begin position="30"/>
        <end position="95"/>
    </location>
</feature>
<evidence type="ECO:0000256" key="2">
    <source>
        <dbReference type="SAM" id="SignalP"/>
    </source>
</evidence>
<organism evidence="3 4">
    <name type="scientific">Exercitatus varius</name>
    <dbReference type="NCBI Taxonomy" id="67857"/>
    <lineage>
        <taxon>Bacteria</taxon>
        <taxon>Pseudomonadati</taxon>
        <taxon>Pseudomonadota</taxon>
        <taxon>Gammaproteobacteria</taxon>
        <taxon>Pasteurellales</taxon>
        <taxon>Pasteurellaceae</taxon>
        <taxon>Exercitatus</taxon>
    </lineage>
</organism>